<dbReference type="EMBL" id="JAAAMG010000002">
    <property type="protein sequence ID" value="NDW03365.1"/>
    <property type="molecule type" value="Genomic_DNA"/>
</dbReference>
<evidence type="ECO:0000256" key="1">
    <source>
        <dbReference type="ARBA" id="ARBA00022490"/>
    </source>
</evidence>
<name>A0A6N9SZK2_9HYPH</name>
<dbReference type="Pfam" id="PF13167">
    <property type="entry name" value="GTP-bdg_N"/>
    <property type="match status" value="1"/>
</dbReference>
<gene>
    <name evidence="6 11" type="primary">hflX</name>
    <name evidence="11" type="ORF">GTK09_02900</name>
</gene>
<dbReference type="PRINTS" id="PR00326">
    <property type="entry name" value="GTP1OBG"/>
</dbReference>
<dbReference type="GO" id="GO:0046872">
    <property type="term" value="F:metal ion binding"/>
    <property type="evidence" value="ECO:0007669"/>
    <property type="project" value="UniProtKB-KW"/>
</dbReference>
<dbReference type="Gene3D" id="3.40.50.300">
    <property type="entry name" value="P-loop containing nucleotide triphosphate hydrolases"/>
    <property type="match status" value="1"/>
</dbReference>
<dbReference type="PANTHER" id="PTHR10229">
    <property type="entry name" value="GTP-BINDING PROTEIN HFLX"/>
    <property type="match status" value="1"/>
</dbReference>
<dbReference type="NCBIfam" id="TIGR03156">
    <property type="entry name" value="GTP_HflX"/>
    <property type="match status" value="1"/>
</dbReference>
<dbReference type="PANTHER" id="PTHR10229:SF0">
    <property type="entry name" value="GTP-BINDING PROTEIN 6-RELATED"/>
    <property type="match status" value="1"/>
</dbReference>
<dbReference type="AlphaFoldDB" id="A0A6N9SZK2"/>
<comment type="subcellular location">
    <subcellularLocation>
        <location evidence="6">Cytoplasm</location>
    </subcellularLocation>
    <text evidence="6">May associate with membranes.</text>
</comment>
<dbReference type="HAMAP" id="MF_00900">
    <property type="entry name" value="GTPase_HflX"/>
    <property type="match status" value="1"/>
</dbReference>
<dbReference type="InterPro" id="IPR006073">
    <property type="entry name" value="GTP-bd"/>
</dbReference>
<feature type="binding site" evidence="7">
    <location>
        <begin position="257"/>
        <end position="261"/>
    </location>
    <ligand>
        <name>GTP</name>
        <dbReference type="ChEBI" id="CHEBI:37565"/>
    </ligand>
</feature>
<dbReference type="InterPro" id="IPR042108">
    <property type="entry name" value="GTPase_HflX_N_sf"/>
</dbReference>
<proteinExistence type="inferred from homology"/>
<dbReference type="Pfam" id="PF19275">
    <property type="entry name" value="HflX_C"/>
    <property type="match status" value="1"/>
</dbReference>
<keyword evidence="12" id="KW-1185">Reference proteome</keyword>
<evidence type="ECO:0000256" key="8">
    <source>
        <dbReference type="PIRSR" id="PIRSR006809-2"/>
    </source>
</evidence>
<dbReference type="InterPro" id="IPR027417">
    <property type="entry name" value="P-loop_NTPase"/>
</dbReference>
<dbReference type="PROSITE" id="PS51705">
    <property type="entry name" value="G_HFLX"/>
    <property type="match status" value="1"/>
</dbReference>
<keyword evidence="4 8" id="KW-0460">Magnesium</keyword>
<feature type="domain" description="Hflx-type G" evidence="10">
    <location>
        <begin position="226"/>
        <end position="400"/>
    </location>
</feature>
<keyword evidence="2 8" id="KW-0479">Metal-binding</keyword>
<comment type="similarity">
    <text evidence="6">Belongs to the TRAFAC class OBG-HflX-like GTPase superfamily. HflX GTPase family.</text>
</comment>
<dbReference type="InterPro" id="IPR025121">
    <property type="entry name" value="GTPase_HflX_N"/>
</dbReference>
<feature type="coiled-coil region" evidence="9">
    <location>
        <begin position="185"/>
        <end position="219"/>
    </location>
</feature>
<feature type="binding site" evidence="7">
    <location>
        <begin position="232"/>
        <end position="239"/>
    </location>
    <ligand>
        <name>GTP</name>
        <dbReference type="ChEBI" id="CHEBI:37565"/>
    </ligand>
</feature>
<dbReference type="Gene3D" id="6.10.250.2860">
    <property type="match status" value="1"/>
</dbReference>
<dbReference type="GO" id="GO:0043022">
    <property type="term" value="F:ribosome binding"/>
    <property type="evidence" value="ECO:0007669"/>
    <property type="project" value="TreeGrafter"/>
</dbReference>
<evidence type="ECO:0000256" key="2">
    <source>
        <dbReference type="ARBA" id="ARBA00022723"/>
    </source>
</evidence>
<dbReference type="GO" id="GO:0003924">
    <property type="term" value="F:GTPase activity"/>
    <property type="evidence" value="ECO:0007669"/>
    <property type="project" value="UniProtKB-UniRule"/>
</dbReference>
<evidence type="ECO:0000313" key="12">
    <source>
        <dbReference type="Proteomes" id="UP000469011"/>
    </source>
</evidence>
<dbReference type="InterPro" id="IPR030394">
    <property type="entry name" value="G_HFLX_dom"/>
</dbReference>
<comment type="caution">
    <text evidence="11">The sequence shown here is derived from an EMBL/GenBank/DDBJ whole genome shotgun (WGS) entry which is preliminary data.</text>
</comment>
<evidence type="ECO:0000256" key="5">
    <source>
        <dbReference type="ARBA" id="ARBA00023134"/>
    </source>
</evidence>
<dbReference type="InterPro" id="IPR016496">
    <property type="entry name" value="GTPase_HflX"/>
</dbReference>
<comment type="subunit">
    <text evidence="6">Monomer. Associates with the 50S ribosomal subunit.</text>
</comment>
<dbReference type="RefSeq" id="WP_163461012.1">
    <property type="nucleotide sequence ID" value="NZ_JAAAMG010000002.1"/>
</dbReference>
<dbReference type="Pfam" id="PF01926">
    <property type="entry name" value="MMR_HSR1"/>
    <property type="match status" value="1"/>
</dbReference>
<comment type="cofactor">
    <cofactor evidence="8">
        <name>Mg(2+)</name>
        <dbReference type="ChEBI" id="CHEBI:18420"/>
    </cofactor>
</comment>
<feature type="binding site" evidence="8">
    <location>
        <position position="259"/>
    </location>
    <ligand>
        <name>Mg(2+)</name>
        <dbReference type="ChEBI" id="CHEBI:18420"/>
    </ligand>
</feature>
<evidence type="ECO:0000256" key="3">
    <source>
        <dbReference type="ARBA" id="ARBA00022741"/>
    </source>
</evidence>
<sequence length="462" mass="51034">MAEFQDKGPRGPIEHEKVATRAAVFVPVFKQRTEADGRGTPGLAAVRRSDEARLAEAVGLAAAIDLDIVTSAIITGQKPQPATLLGSGKVEEMKGLVAAEAVGLVIVDHPLTPVQQRNLEKELDTKVLDRTGLILEIFGRRARTKEGRLQVELAHLNYQRGRLVRSWTHLERQRGGAGFMGGPGETQIEADRRQLQEKIKRLEKELDQVRRTRQLHREKRRKRPHPIVALVGYTNAGKSTLFNLLTGADVMARDLLFATLDPTLRKTVLPHGTEILFSDTVGFVSDLPTHLVAAFRATLEEVLEADLILHVRDVSDPDTLAQAEDVRRILRDLDVDTEDAEHVVEVWNKIDRLDEDTLHRMTGARASLADQASAHLVSAVTGEGTQALLTDIERRIAGHLTGVTLDVAPEAMNLISWLYDNATILEREDGEDGVVHLKAEMTAQARTELRRIGDSTTGLTIH</sequence>
<dbReference type="GO" id="GO:0005737">
    <property type="term" value="C:cytoplasm"/>
    <property type="evidence" value="ECO:0007669"/>
    <property type="project" value="UniProtKB-SubCell"/>
</dbReference>
<feature type="binding site" evidence="8">
    <location>
        <position position="239"/>
    </location>
    <ligand>
        <name>Mg(2+)</name>
        <dbReference type="ChEBI" id="CHEBI:18420"/>
    </ligand>
</feature>
<evidence type="ECO:0000259" key="10">
    <source>
        <dbReference type="PROSITE" id="PS51705"/>
    </source>
</evidence>
<evidence type="ECO:0000313" key="11">
    <source>
        <dbReference type="EMBL" id="NDW03365.1"/>
    </source>
</evidence>
<accession>A0A6N9SZK2</accession>
<dbReference type="GO" id="GO:0005525">
    <property type="term" value="F:GTP binding"/>
    <property type="evidence" value="ECO:0007669"/>
    <property type="project" value="UniProtKB-UniRule"/>
</dbReference>
<keyword evidence="1 6" id="KW-0963">Cytoplasm</keyword>
<dbReference type="Gene3D" id="3.40.50.11060">
    <property type="entry name" value="GTPase HflX, N-terminal domain"/>
    <property type="match status" value="1"/>
</dbReference>
<evidence type="ECO:0000256" key="6">
    <source>
        <dbReference type="HAMAP-Rule" id="MF_00900"/>
    </source>
</evidence>
<dbReference type="CDD" id="cd01878">
    <property type="entry name" value="HflX"/>
    <property type="match status" value="1"/>
</dbReference>
<dbReference type="Pfam" id="PF16360">
    <property type="entry name" value="GTP-bdg_M"/>
    <property type="match status" value="1"/>
</dbReference>
<dbReference type="InterPro" id="IPR032305">
    <property type="entry name" value="GTP-bd_M"/>
</dbReference>
<dbReference type="SUPFAM" id="SSF52540">
    <property type="entry name" value="P-loop containing nucleoside triphosphate hydrolases"/>
    <property type="match status" value="1"/>
</dbReference>
<dbReference type="InterPro" id="IPR045498">
    <property type="entry name" value="HflX_C"/>
</dbReference>
<dbReference type="PIRSF" id="PIRSF006809">
    <property type="entry name" value="GTP-binding_hflX_prd"/>
    <property type="match status" value="1"/>
</dbReference>
<dbReference type="FunFam" id="3.40.50.11060:FF:000001">
    <property type="entry name" value="GTPase HflX"/>
    <property type="match status" value="1"/>
</dbReference>
<evidence type="ECO:0000256" key="9">
    <source>
        <dbReference type="SAM" id="Coils"/>
    </source>
</evidence>
<keyword evidence="9" id="KW-0175">Coiled coil</keyword>
<comment type="function">
    <text evidence="6">GTPase that associates with the 50S ribosomal subunit and may have a role during protein synthesis or ribosome biogenesis.</text>
</comment>
<dbReference type="Proteomes" id="UP000469011">
    <property type="component" value="Unassembled WGS sequence"/>
</dbReference>
<protein>
    <recommendedName>
        <fullName evidence="6">GTPase HflX</fullName>
    </recommendedName>
    <alternativeName>
        <fullName evidence="6">GTP-binding protein HflX</fullName>
    </alternativeName>
</protein>
<feature type="binding site" evidence="7">
    <location>
        <begin position="348"/>
        <end position="351"/>
    </location>
    <ligand>
        <name>GTP</name>
        <dbReference type="ChEBI" id="CHEBI:37565"/>
    </ligand>
</feature>
<feature type="binding site" evidence="7">
    <location>
        <begin position="279"/>
        <end position="282"/>
    </location>
    <ligand>
        <name>GTP</name>
        <dbReference type="ChEBI" id="CHEBI:37565"/>
    </ligand>
</feature>
<organism evidence="11 12">
    <name type="scientific">Jiella pacifica</name>
    <dbReference type="NCBI Taxonomy" id="2696469"/>
    <lineage>
        <taxon>Bacteria</taxon>
        <taxon>Pseudomonadati</taxon>
        <taxon>Pseudomonadota</taxon>
        <taxon>Alphaproteobacteria</taxon>
        <taxon>Hyphomicrobiales</taxon>
        <taxon>Aurantimonadaceae</taxon>
        <taxon>Jiella</taxon>
    </lineage>
</organism>
<keyword evidence="5 6" id="KW-0342">GTP-binding</keyword>
<evidence type="ECO:0000256" key="4">
    <source>
        <dbReference type="ARBA" id="ARBA00022842"/>
    </source>
</evidence>
<evidence type="ECO:0000256" key="7">
    <source>
        <dbReference type="PIRSR" id="PIRSR006809-1"/>
    </source>
</evidence>
<reference evidence="11 12" key="1">
    <citation type="submission" date="2020-01" db="EMBL/GenBank/DDBJ databases">
        <title>Jiella pacifica sp. nov.</title>
        <authorList>
            <person name="Xue Z."/>
            <person name="Zhu S."/>
            <person name="Chen J."/>
            <person name="Yang J."/>
        </authorList>
    </citation>
    <scope>NUCLEOTIDE SEQUENCE [LARGE SCALE GENOMIC DNA]</scope>
    <source>
        <strain evidence="11 12">40Bstr34</strain>
    </source>
</reference>
<keyword evidence="3 6" id="KW-0547">Nucleotide-binding</keyword>